<protein>
    <submittedName>
        <fullName evidence="1">Uncharacterized protein</fullName>
    </submittedName>
</protein>
<name>A0ACB9BVW3_9ASTR</name>
<reference evidence="1 2" key="2">
    <citation type="journal article" date="2022" name="Mol. Ecol. Resour.">
        <title>The genomes of chicory, endive, great burdock and yacon provide insights into Asteraceae paleo-polyploidization history and plant inulin production.</title>
        <authorList>
            <person name="Fan W."/>
            <person name="Wang S."/>
            <person name="Wang H."/>
            <person name="Wang A."/>
            <person name="Jiang F."/>
            <person name="Liu H."/>
            <person name="Zhao H."/>
            <person name="Xu D."/>
            <person name="Zhang Y."/>
        </authorList>
    </citation>
    <scope>NUCLEOTIDE SEQUENCE [LARGE SCALE GENOMIC DNA]</scope>
    <source>
        <strain evidence="2">cv. Yunnan</strain>
        <tissue evidence="1">Leaves</tissue>
    </source>
</reference>
<accession>A0ACB9BVW3</accession>
<evidence type="ECO:0000313" key="1">
    <source>
        <dbReference type="EMBL" id="KAI3726163.1"/>
    </source>
</evidence>
<gene>
    <name evidence="1" type="ORF">L1987_65960</name>
</gene>
<reference evidence="2" key="1">
    <citation type="journal article" date="2022" name="Mol. Ecol. Resour.">
        <title>The genomes of chicory, endive, great burdock and yacon provide insights into Asteraceae palaeo-polyploidization history and plant inulin production.</title>
        <authorList>
            <person name="Fan W."/>
            <person name="Wang S."/>
            <person name="Wang H."/>
            <person name="Wang A."/>
            <person name="Jiang F."/>
            <person name="Liu H."/>
            <person name="Zhao H."/>
            <person name="Xu D."/>
            <person name="Zhang Y."/>
        </authorList>
    </citation>
    <scope>NUCLEOTIDE SEQUENCE [LARGE SCALE GENOMIC DNA]</scope>
    <source>
        <strain evidence="2">cv. Yunnan</strain>
    </source>
</reference>
<comment type="caution">
    <text evidence="1">The sequence shown here is derived from an EMBL/GenBank/DDBJ whole genome shotgun (WGS) entry which is preliminary data.</text>
</comment>
<sequence length="99" mass="11327">MQRGGMVPDLLARKPMVTIHSIMPESLSEMVARIGDQDFFLQQSLKKSCCIGLMKASIHIQTSNETQQCDCKKNHLIRAFGVETDDRPIYWWQASRSRS</sequence>
<proteinExistence type="predicted"/>
<keyword evidence="2" id="KW-1185">Reference proteome</keyword>
<dbReference type="EMBL" id="CM042039">
    <property type="protein sequence ID" value="KAI3726163.1"/>
    <property type="molecule type" value="Genomic_DNA"/>
</dbReference>
<evidence type="ECO:0000313" key="2">
    <source>
        <dbReference type="Proteomes" id="UP001056120"/>
    </source>
</evidence>
<dbReference type="Proteomes" id="UP001056120">
    <property type="component" value="Linkage Group LG22"/>
</dbReference>
<organism evidence="1 2">
    <name type="scientific">Smallanthus sonchifolius</name>
    <dbReference type="NCBI Taxonomy" id="185202"/>
    <lineage>
        <taxon>Eukaryota</taxon>
        <taxon>Viridiplantae</taxon>
        <taxon>Streptophyta</taxon>
        <taxon>Embryophyta</taxon>
        <taxon>Tracheophyta</taxon>
        <taxon>Spermatophyta</taxon>
        <taxon>Magnoliopsida</taxon>
        <taxon>eudicotyledons</taxon>
        <taxon>Gunneridae</taxon>
        <taxon>Pentapetalae</taxon>
        <taxon>asterids</taxon>
        <taxon>campanulids</taxon>
        <taxon>Asterales</taxon>
        <taxon>Asteraceae</taxon>
        <taxon>Asteroideae</taxon>
        <taxon>Heliantheae alliance</taxon>
        <taxon>Millerieae</taxon>
        <taxon>Smallanthus</taxon>
    </lineage>
</organism>